<dbReference type="GO" id="GO:0005829">
    <property type="term" value="C:cytosol"/>
    <property type="evidence" value="ECO:0007669"/>
    <property type="project" value="TreeGrafter"/>
</dbReference>
<evidence type="ECO:0000259" key="4">
    <source>
        <dbReference type="PROSITE" id="PS51770"/>
    </source>
</evidence>
<feature type="domain" description="HotDog ACOT-type" evidence="4">
    <location>
        <begin position="10"/>
        <end position="122"/>
    </location>
</feature>
<accession>A4A990</accession>
<keyword evidence="2 3" id="KW-0378">Hydrolase</keyword>
<dbReference type="InterPro" id="IPR029069">
    <property type="entry name" value="HotDog_dom_sf"/>
</dbReference>
<dbReference type="SUPFAM" id="SSF54637">
    <property type="entry name" value="Thioesterase/thiol ester dehydrase-isomerase"/>
    <property type="match status" value="1"/>
</dbReference>
<dbReference type="InterPro" id="IPR033120">
    <property type="entry name" value="HOTDOG_ACOT"/>
</dbReference>
<dbReference type="GO" id="GO:0052816">
    <property type="term" value="F:long-chain fatty acyl-CoA hydrolase activity"/>
    <property type="evidence" value="ECO:0007669"/>
    <property type="project" value="TreeGrafter"/>
</dbReference>
<comment type="similarity">
    <text evidence="1">Belongs to the acyl coenzyme A hydrolase family.</text>
</comment>
<dbReference type="InterPro" id="IPR040170">
    <property type="entry name" value="Cytosol_ACT"/>
</dbReference>
<proteinExistence type="inferred from homology"/>
<protein>
    <submittedName>
        <fullName evidence="5">Acyl-CoA hydrolase</fullName>
        <ecNumber evidence="5">3.1.2.-</ecNumber>
    </submittedName>
</protein>
<dbReference type="eggNOG" id="COG1607">
    <property type="taxonomic scope" value="Bacteria"/>
</dbReference>
<name>A4A990_9GAMM</name>
<sequence length="133" mass="14284">MSDIDSTPLPQGELAIQTIAMPKDTNASGDIFGGWLLSQMDLAGAITAEEVAKGRVATVAIDGMAFITPVHVGAVVSCFCDVIEIGRSSIRIMVEVWINSPHDGDPIKVTEGEFVFVAIDDQRRTRTISHQQS</sequence>
<dbReference type="Gene3D" id="3.10.129.10">
    <property type="entry name" value="Hotdog Thioesterase"/>
    <property type="match status" value="1"/>
</dbReference>
<dbReference type="GO" id="GO:0009062">
    <property type="term" value="P:fatty acid catabolic process"/>
    <property type="evidence" value="ECO:0007669"/>
    <property type="project" value="TreeGrafter"/>
</dbReference>
<dbReference type="PANTHER" id="PTHR11049">
    <property type="entry name" value="ACYL COENZYME A THIOESTER HYDROLASE"/>
    <property type="match status" value="1"/>
</dbReference>
<dbReference type="PANTHER" id="PTHR11049:SF5">
    <property type="entry name" value="ACYL-COA THIOESTER HYDROLASE YCIA"/>
    <property type="match status" value="1"/>
</dbReference>
<dbReference type="EC" id="3.1.2.-" evidence="5"/>
<keyword evidence="6" id="KW-1185">Reference proteome</keyword>
<dbReference type="PROSITE" id="PS51770">
    <property type="entry name" value="HOTDOG_ACOT"/>
    <property type="match status" value="1"/>
</dbReference>
<evidence type="ECO:0000313" key="5">
    <source>
        <dbReference type="EMBL" id="EAQ97632.1"/>
    </source>
</evidence>
<reference evidence="5 6" key="2">
    <citation type="journal article" date="2009" name="PLoS ONE">
        <title>The photosynthetic apparatus and its regulation in the aerobic gammaproteobacterium Congregibacter litoralis gen. nov., sp. nov.</title>
        <authorList>
            <person name="Spring S."/>
            <person name="Lunsdorf H."/>
            <person name="Fuchs B.M."/>
            <person name="Tindall B.J."/>
        </authorList>
    </citation>
    <scope>NUCLEOTIDE SEQUENCE [LARGE SCALE GENOMIC DNA]</scope>
    <source>
        <strain evidence="5">KT71</strain>
    </source>
</reference>
<gene>
    <name evidence="5" type="ORF">KT71_04965</name>
</gene>
<dbReference type="RefSeq" id="WP_008293411.1">
    <property type="nucleotide sequence ID" value="NZ_CM002299.1"/>
</dbReference>
<dbReference type="InterPro" id="IPR006683">
    <property type="entry name" value="Thioestr_dom"/>
</dbReference>
<dbReference type="STRING" id="314285.KT71_04965"/>
<evidence type="ECO:0000256" key="2">
    <source>
        <dbReference type="ARBA" id="ARBA00022801"/>
    </source>
</evidence>
<dbReference type="HOGENOM" id="CLU_050164_2_0_6"/>
<evidence type="ECO:0000256" key="3">
    <source>
        <dbReference type="PROSITE-ProRule" id="PRU01106"/>
    </source>
</evidence>
<dbReference type="Pfam" id="PF03061">
    <property type="entry name" value="4HBT"/>
    <property type="match status" value="1"/>
</dbReference>
<evidence type="ECO:0000313" key="6">
    <source>
        <dbReference type="Proteomes" id="UP000019205"/>
    </source>
</evidence>
<dbReference type="Proteomes" id="UP000019205">
    <property type="component" value="Chromosome"/>
</dbReference>
<dbReference type="GO" id="GO:0006637">
    <property type="term" value="P:acyl-CoA metabolic process"/>
    <property type="evidence" value="ECO:0007669"/>
    <property type="project" value="TreeGrafter"/>
</dbReference>
<comment type="caution">
    <text evidence="5">The sequence shown here is derived from an EMBL/GenBank/DDBJ whole genome shotgun (WGS) entry which is preliminary data.</text>
</comment>
<dbReference type="CDD" id="cd03442">
    <property type="entry name" value="BFIT_BACH"/>
    <property type="match status" value="1"/>
</dbReference>
<dbReference type="EMBL" id="AAOA02000002">
    <property type="protein sequence ID" value="EAQ97632.1"/>
    <property type="molecule type" value="Genomic_DNA"/>
</dbReference>
<organism evidence="5 6">
    <name type="scientific">Congregibacter litoralis KT71</name>
    <dbReference type="NCBI Taxonomy" id="314285"/>
    <lineage>
        <taxon>Bacteria</taxon>
        <taxon>Pseudomonadati</taxon>
        <taxon>Pseudomonadota</taxon>
        <taxon>Gammaproteobacteria</taxon>
        <taxon>Cellvibrionales</taxon>
        <taxon>Halieaceae</taxon>
        <taxon>Congregibacter</taxon>
    </lineage>
</organism>
<reference evidence="5 6" key="1">
    <citation type="journal article" date="2007" name="Proc. Natl. Acad. Sci. U.S.A.">
        <title>Characterization of a marine gammaproteobacterium capable of aerobic anoxygenic photosynthesis.</title>
        <authorList>
            <person name="Fuchs B.M."/>
            <person name="Spring S."/>
            <person name="Teeling H."/>
            <person name="Quast C."/>
            <person name="Wulf J."/>
            <person name="Schattenhofer M."/>
            <person name="Yan S."/>
            <person name="Ferriera S."/>
            <person name="Johnson J."/>
            <person name="Glockner F.O."/>
            <person name="Amann R."/>
        </authorList>
    </citation>
    <scope>NUCLEOTIDE SEQUENCE [LARGE SCALE GENOMIC DNA]</scope>
    <source>
        <strain evidence="5">KT71</strain>
    </source>
</reference>
<dbReference type="OrthoDB" id="9801856at2"/>
<evidence type="ECO:0000256" key="1">
    <source>
        <dbReference type="ARBA" id="ARBA00010458"/>
    </source>
</evidence>
<dbReference type="AlphaFoldDB" id="A4A990"/>